<proteinExistence type="predicted"/>
<dbReference type="EMBL" id="GL832961">
    <property type="protein sequence ID" value="EGD82695.1"/>
    <property type="molecule type" value="Genomic_DNA"/>
</dbReference>
<keyword evidence="6" id="KW-1185">Reference proteome</keyword>
<feature type="region of interest" description="Disordered" evidence="2">
    <location>
        <begin position="714"/>
        <end position="736"/>
    </location>
</feature>
<feature type="region of interest" description="Disordered" evidence="2">
    <location>
        <begin position="489"/>
        <end position="508"/>
    </location>
</feature>
<comment type="subcellular location">
    <subcellularLocation>
        <location evidence="1">Preautophagosomal structure</location>
    </subcellularLocation>
</comment>
<organism evidence="6">
    <name type="scientific">Salpingoeca rosetta (strain ATCC 50818 / BSB-021)</name>
    <dbReference type="NCBI Taxonomy" id="946362"/>
    <lineage>
        <taxon>Eukaryota</taxon>
        <taxon>Choanoflagellata</taxon>
        <taxon>Craspedida</taxon>
        <taxon>Salpingoecidae</taxon>
        <taxon>Salpingoeca</taxon>
    </lineage>
</organism>
<dbReference type="InterPro" id="IPR022175">
    <property type="entry name" value="BCAS3_dom"/>
</dbReference>
<evidence type="ECO:0000259" key="3">
    <source>
        <dbReference type="Pfam" id="PF12490"/>
    </source>
</evidence>
<feature type="compositionally biased region" description="Low complexity" evidence="2">
    <location>
        <begin position="293"/>
        <end position="306"/>
    </location>
</feature>
<evidence type="ECO:0000313" key="6">
    <source>
        <dbReference type="Proteomes" id="UP000007799"/>
    </source>
</evidence>
<dbReference type="OMA" id="KQRFYSA"/>
<feature type="compositionally biased region" description="Low complexity" evidence="2">
    <location>
        <begin position="846"/>
        <end position="874"/>
    </location>
</feature>
<feature type="domain" description="BCAS3" evidence="3">
    <location>
        <begin position="600"/>
        <end position="692"/>
    </location>
</feature>
<dbReference type="PANTHER" id="PTHR13268">
    <property type="entry name" value="BREAST CARCINOMA AMPLIFIED SEQUENCE 3"/>
    <property type="match status" value="1"/>
</dbReference>
<protein>
    <submittedName>
        <fullName evidence="5">Uncharacterized protein</fullName>
    </submittedName>
</protein>
<dbReference type="InParanoid" id="F2U4X9"/>
<sequence length="912" mass="100197">MDGQPRRLMPAAPPARSYFKDVVDFIHRVVPDSTRHKSPPKADDVSWVKIRTCRSRAGHAATYMIMAYANGGQVWQLHENNEAEELLSFRGGRLSCAAIVPESSAPPTQDNLFRFRPLLAYCSTDKSSRTKAVIQFTSLKLKTAHPETISVRGWPRAIEANPSVLVVMLAGELRVYRSEDFEHVFTLEDVAPMKPTLNLQGCISLGPRWLAYPTCRAASSSSREAAVATPDTMQTMMQLAQQTGERLYYFSDKGYRTVSEFVTGRHQPTSHSHHSHSHHSHSHHSHHSHHHQQSSTVSTDSSTSASESNGTGVGYIHIVDVKETMARFHSHAADDKSPVPPSIICHFRAHISPIAAMAFNDSGTLLATADTTGQNINVFELLPGTPTGAQQLYSLQRGMTQAVIQDMAFSLDDRWIAVASHRGTVHMFPIHPRGNEINAGSHLPIKVPNASEFLQSSGAAQQQRRRQQLADPTVVRGLQKIRCIAVEADRSHRDDSTSMSRTSSTSEDLNDVSVGGIIAVHFRPPPHVDQLLTDAAVLHLLILTNEGKLNEFEMHVQRARPPPRTTGHVVGQFLGGFQKLLSRPEHPAAKSVAPPEPEPQVQTEEIALLTAPKQLWNLCRAESWPDMLESTRLLEQNSGTAPTAWDDVMSVSPGTAKQRRWLSEVEMKTHMPPHRSLWLGPQFTFNVYSAAPVGAERTKGNRSAFMKHNGLHYEPIPEERPQSRNHHGSEYGGPDVKVQQCDATVEELVQALGQVWEGPATGDGGTGPSSSSSSSAQRTRAFSLPSNPLPTQQNGNGTYASRTAMTHNTPLATTTATSKPAHHNHKSRHRRTSSSDSAPQHRHRQQQPAHRGGSRNASTSPDSDSSNPSFPQSRGLGIVLGEVTPEDEVPRVHSHVSLDGLMEAFSDDSDDY</sequence>
<dbReference type="Gene3D" id="2.130.10.10">
    <property type="entry name" value="YVTN repeat-like/Quinoprotein amine dehydrogenase"/>
    <property type="match status" value="1"/>
</dbReference>
<evidence type="ECO:0000259" key="4">
    <source>
        <dbReference type="Pfam" id="PF21034"/>
    </source>
</evidence>
<dbReference type="GO" id="GO:0006914">
    <property type="term" value="P:autophagy"/>
    <property type="evidence" value="ECO:0007669"/>
    <property type="project" value="InterPro"/>
</dbReference>
<feature type="domain" description="BCAS3 WD40" evidence="4">
    <location>
        <begin position="312"/>
        <end position="460"/>
    </location>
</feature>
<dbReference type="GeneID" id="16076518"/>
<evidence type="ECO:0000313" key="5">
    <source>
        <dbReference type="EMBL" id="EGD82695.1"/>
    </source>
</evidence>
<dbReference type="GO" id="GO:0000407">
    <property type="term" value="C:phagophore assembly site"/>
    <property type="evidence" value="ECO:0007669"/>
    <property type="project" value="UniProtKB-SubCell"/>
</dbReference>
<feature type="domain" description="BCAS3 WD40" evidence="4">
    <location>
        <begin position="58"/>
        <end position="219"/>
    </location>
</feature>
<feature type="compositionally biased region" description="Basic residues" evidence="2">
    <location>
        <begin position="271"/>
        <end position="292"/>
    </location>
</feature>
<evidence type="ECO:0000256" key="1">
    <source>
        <dbReference type="ARBA" id="ARBA00004329"/>
    </source>
</evidence>
<feature type="region of interest" description="Disordered" evidence="2">
    <location>
        <begin position="757"/>
        <end position="894"/>
    </location>
</feature>
<gene>
    <name evidence="5" type="ORF">PTSG_11998</name>
</gene>
<feature type="compositionally biased region" description="Basic residues" evidence="2">
    <location>
        <begin position="820"/>
        <end position="832"/>
    </location>
</feature>
<feature type="region of interest" description="Disordered" evidence="2">
    <location>
        <begin position="265"/>
        <end position="311"/>
    </location>
</feature>
<dbReference type="Pfam" id="PF12490">
    <property type="entry name" value="BCAS3"/>
    <property type="match status" value="1"/>
</dbReference>
<dbReference type="Proteomes" id="UP000007799">
    <property type="component" value="Unassembled WGS sequence"/>
</dbReference>
<dbReference type="eggNOG" id="KOG2109">
    <property type="taxonomic scope" value="Eukaryota"/>
</dbReference>
<dbReference type="OrthoDB" id="25778at2759"/>
<dbReference type="RefSeq" id="XP_004995931.1">
    <property type="nucleotide sequence ID" value="XM_004995874.1"/>
</dbReference>
<dbReference type="SUPFAM" id="SSF50978">
    <property type="entry name" value="WD40 repeat-like"/>
    <property type="match status" value="1"/>
</dbReference>
<name>F2U4X9_SALR5</name>
<dbReference type="GO" id="GO:0042594">
    <property type="term" value="P:response to starvation"/>
    <property type="evidence" value="ECO:0007669"/>
    <property type="project" value="TreeGrafter"/>
</dbReference>
<evidence type="ECO:0000256" key="2">
    <source>
        <dbReference type="SAM" id="MobiDB-lite"/>
    </source>
</evidence>
<dbReference type="AlphaFoldDB" id="F2U4X9"/>
<dbReference type="STRING" id="946362.F2U4X9"/>
<feature type="compositionally biased region" description="Low complexity" evidence="2">
    <location>
        <begin position="497"/>
        <end position="506"/>
    </location>
</feature>
<dbReference type="PANTHER" id="PTHR13268:SF0">
    <property type="entry name" value="BCAS3 MICROTUBULE ASSOCIATED CELL MIGRATION FACTOR"/>
    <property type="match status" value="1"/>
</dbReference>
<feature type="compositionally biased region" description="Polar residues" evidence="2">
    <location>
        <begin position="776"/>
        <end position="801"/>
    </location>
</feature>
<feature type="compositionally biased region" description="Low complexity" evidence="2">
    <location>
        <begin position="803"/>
        <end position="817"/>
    </location>
</feature>
<dbReference type="KEGG" id="sre:PTSG_11998"/>
<dbReference type="InterPro" id="IPR015943">
    <property type="entry name" value="WD40/YVTN_repeat-like_dom_sf"/>
</dbReference>
<dbReference type="InterPro" id="IPR045142">
    <property type="entry name" value="BCAS3-like"/>
</dbReference>
<dbReference type="SMART" id="SM00320">
    <property type="entry name" value="WD40"/>
    <property type="match status" value="2"/>
</dbReference>
<reference evidence="5" key="1">
    <citation type="submission" date="2009-08" db="EMBL/GenBank/DDBJ databases">
        <title>Annotation of Salpingoeca rosetta.</title>
        <authorList>
            <consortium name="The Broad Institute Genome Sequencing Platform"/>
            <person name="Russ C."/>
            <person name="Cuomo C."/>
            <person name="Burger G."/>
            <person name="Gray M.W."/>
            <person name="Holland P.W.H."/>
            <person name="King N."/>
            <person name="Lang F.B.F."/>
            <person name="Roger A.J."/>
            <person name="Ruiz-Trillo I."/>
            <person name="Young S.K."/>
            <person name="Zeng Q."/>
            <person name="Gargeya S."/>
            <person name="Alvarado L."/>
            <person name="Berlin A."/>
            <person name="Chapman S.B."/>
            <person name="Chen Z."/>
            <person name="Freedman E."/>
            <person name="Gellesch M."/>
            <person name="Goldberg J."/>
            <person name="Griggs A."/>
            <person name="Gujja S."/>
            <person name="Heilman E."/>
            <person name="Heiman D."/>
            <person name="Howarth C."/>
            <person name="Mehta T."/>
            <person name="Neiman D."/>
            <person name="Pearson M."/>
            <person name="Roberts A."/>
            <person name="Saif S."/>
            <person name="Shea T."/>
            <person name="Shenoy N."/>
            <person name="Sisk P."/>
            <person name="Stolte C."/>
            <person name="Sykes S."/>
            <person name="White J."/>
            <person name="Yandava C."/>
            <person name="Haas B."/>
            <person name="Nusbaum C."/>
            <person name="Birren B."/>
        </authorList>
    </citation>
    <scope>NUCLEOTIDE SEQUENCE [LARGE SCALE GENOMIC DNA]</scope>
    <source>
        <strain evidence="5">ATCC 50818</strain>
    </source>
</reference>
<dbReference type="Pfam" id="PF21034">
    <property type="entry name" value="BCAS3_WD40"/>
    <property type="match status" value="2"/>
</dbReference>
<accession>F2U4X9</accession>
<dbReference type="InterPro" id="IPR036322">
    <property type="entry name" value="WD40_repeat_dom_sf"/>
</dbReference>
<dbReference type="InterPro" id="IPR048382">
    <property type="entry name" value="BCAS3_WD40"/>
</dbReference>
<dbReference type="FunCoup" id="F2U4X9">
    <property type="interactions" value="699"/>
</dbReference>
<dbReference type="InterPro" id="IPR001680">
    <property type="entry name" value="WD40_rpt"/>
</dbReference>